<comment type="caution">
    <text evidence="2">The sequence shown here is derived from an EMBL/GenBank/DDBJ whole genome shotgun (WGS) entry which is preliminary data.</text>
</comment>
<dbReference type="InterPro" id="IPR021255">
    <property type="entry name" value="DUF2807"/>
</dbReference>
<sequence>MIGKLKKLNIFGGLWLVLFLQACHEPRRPKNLQLETFELEVPPFRKLKVEGNFEVEIQPSNRNYALFEGNEECLKAIVMDWKGDTLLIALEAGFKPLITPRLCLDYQRMDGIYLMGNGKLESPQPLIFDHLEVVLSGLSDLCLTLDVLYLNMEMEGAGTMQLEGRARRVKAQLLGAGGLRAADLLMDQAEIQVKGMGGAIVRVAEELKAEVSGIGGILCLQKPVVLKQKVTGAGRVEIQEENEKLK</sequence>
<gene>
    <name evidence="2" type="ORF">PEDI_00440</name>
</gene>
<evidence type="ECO:0000313" key="2">
    <source>
        <dbReference type="EMBL" id="GJM59492.1"/>
    </source>
</evidence>
<name>A0AAN4VV09_9BACT</name>
<reference evidence="2 3" key="1">
    <citation type="submission" date="2021-12" db="EMBL/GenBank/DDBJ databases">
        <title>Genome sequencing of bacteria with rrn-lacking chromosome and rrn-plasmid.</title>
        <authorList>
            <person name="Anda M."/>
            <person name="Iwasaki W."/>
        </authorList>
    </citation>
    <scope>NUCLEOTIDE SEQUENCE [LARGE SCALE GENOMIC DNA]</scope>
    <source>
        <strain evidence="2 3">NBRC 15940</strain>
    </source>
</reference>
<protein>
    <recommendedName>
        <fullName evidence="1">Putative auto-transporter adhesin head GIN domain-containing protein</fullName>
    </recommendedName>
</protein>
<evidence type="ECO:0000313" key="3">
    <source>
        <dbReference type="Proteomes" id="UP001310022"/>
    </source>
</evidence>
<dbReference type="Pfam" id="PF10988">
    <property type="entry name" value="DUF2807"/>
    <property type="match status" value="1"/>
</dbReference>
<accession>A0AAN4VV09</accession>
<dbReference type="RefSeq" id="WP_338235542.1">
    <property type="nucleotide sequence ID" value="NZ_BQKE01000001.1"/>
</dbReference>
<dbReference type="EMBL" id="BQKE01000001">
    <property type="protein sequence ID" value="GJM59492.1"/>
    <property type="molecule type" value="Genomic_DNA"/>
</dbReference>
<dbReference type="Proteomes" id="UP001310022">
    <property type="component" value="Unassembled WGS sequence"/>
</dbReference>
<feature type="domain" description="Putative auto-transporter adhesin head GIN" evidence="1">
    <location>
        <begin position="43"/>
        <end position="220"/>
    </location>
</feature>
<dbReference type="Gene3D" id="2.160.20.120">
    <property type="match status" value="1"/>
</dbReference>
<organism evidence="2 3">
    <name type="scientific">Persicobacter diffluens</name>
    <dbReference type="NCBI Taxonomy" id="981"/>
    <lineage>
        <taxon>Bacteria</taxon>
        <taxon>Pseudomonadati</taxon>
        <taxon>Bacteroidota</taxon>
        <taxon>Cytophagia</taxon>
        <taxon>Cytophagales</taxon>
        <taxon>Persicobacteraceae</taxon>
        <taxon>Persicobacter</taxon>
    </lineage>
</organism>
<dbReference type="AlphaFoldDB" id="A0AAN4VV09"/>
<evidence type="ECO:0000259" key="1">
    <source>
        <dbReference type="Pfam" id="PF10988"/>
    </source>
</evidence>
<keyword evidence="3" id="KW-1185">Reference proteome</keyword>
<dbReference type="PROSITE" id="PS51257">
    <property type="entry name" value="PROKAR_LIPOPROTEIN"/>
    <property type="match status" value="1"/>
</dbReference>
<proteinExistence type="predicted"/>